<keyword evidence="1" id="KW-0472">Membrane</keyword>
<keyword evidence="1" id="KW-0812">Transmembrane</keyword>
<feature type="transmembrane region" description="Helical" evidence="1">
    <location>
        <begin position="66"/>
        <end position="87"/>
    </location>
</feature>
<name>A0A0L9UFA1_PHAAN</name>
<evidence type="ECO:0000313" key="2">
    <source>
        <dbReference type="EMBL" id="KOM41247.1"/>
    </source>
</evidence>
<dbReference type="Gramene" id="KOM41247">
    <property type="protein sequence ID" value="KOM41247"/>
    <property type="gene ID" value="LR48_Vigan04g144500"/>
</dbReference>
<evidence type="ECO:0000313" key="3">
    <source>
        <dbReference type="Proteomes" id="UP000053144"/>
    </source>
</evidence>
<organism evidence="2 3">
    <name type="scientific">Phaseolus angularis</name>
    <name type="common">Azuki bean</name>
    <name type="synonym">Vigna angularis</name>
    <dbReference type="NCBI Taxonomy" id="3914"/>
    <lineage>
        <taxon>Eukaryota</taxon>
        <taxon>Viridiplantae</taxon>
        <taxon>Streptophyta</taxon>
        <taxon>Embryophyta</taxon>
        <taxon>Tracheophyta</taxon>
        <taxon>Spermatophyta</taxon>
        <taxon>Magnoliopsida</taxon>
        <taxon>eudicotyledons</taxon>
        <taxon>Gunneridae</taxon>
        <taxon>Pentapetalae</taxon>
        <taxon>rosids</taxon>
        <taxon>fabids</taxon>
        <taxon>Fabales</taxon>
        <taxon>Fabaceae</taxon>
        <taxon>Papilionoideae</taxon>
        <taxon>50 kb inversion clade</taxon>
        <taxon>NPAAA clade</taxon>
        <taxon>indigoferoid/millettioid clade</taxon>
        <taxon>Phaseoleae</taxon>
        <taxon>Vigna</taxon>
    </lineage>
</organism>
<dbReference type="Proteomes" id="UP000053144">
    <property type="component" value="Chromosome 4"/>
</dbReference>
<dbReference type="EMBL" id="CM003374">
    <property type="protein sequence ID" value="KOM41247.1"/>
    <property type="molecule type" value="Genomic_DNA"/>
</dbReference>
<dbReference type="AlphaFoldDB" id="A0A0L9UFA1"/>
<sequence>MGNTQLDDVSQVILEASSDTKSGEQYYAIMRILYASKAHWFSQLLEEGEDAKASLGSRIEAAIEKLFAILVLFVFAIEKLFESLYLFSRWLLMATWWPERGDFVAVAHGVEKVDGCDVDGW</sequence>
<reference evidence="3" key="1">
    <citation type="journal article" date="2015" name="Proc. Natl. Acad. Sci. U.S.A.">
        <title>Genome sequencing of adzuki bean (Vigna angularis) provides insight into high starch and low fat accumulation and domestication.</title>
        <authorList>
            <person name="Yang K."/>
            <person name="Tian Z."/>
            <person name="Chen C."/>
            <person name="Luo L."/>
            <person name="Zhao B."/>
            <person name="Wang Z."/>
            <person name="Yu L."/>
            <person name="Li Y."/>
            <person name="Sun Y."/>
            <person name="Li W."/>
            <person name="Chen Y."/>
            <person name="Li Y."/>
            <person name="Zhang Y."/>
            <person name="Ai D."/>
            <person name="Zhao J."/>
            <person name="Shang C."/>
            <person name="Ma Y."/>
            <person name="Wu B."/>
            <person name="Wang M."/>
            <person name="Gao L."/>
            <person name="Sun D."/>
            <person name="Zhang P."/>
            <person name="Guo F."/>
            <person name="Wang W."/>
            <person name="Li Y."/>
            <person name="Wang J."/>
            <person name="Varshney R.K."/>
            <person name="Wang J."/>
            <person name="Ling H.Q."/>
            <person name="Wan P."/>
        </authorList>
    </citation>
    <scope>NUCLEOTIDE SEQUENCE</scope>
    <source>
        <strain evidence="3">cv. Jingnong 6</strain>
    </source>
</reference>
<evidence type="ECO:0000256" key="1">
    <source>
        <dbReference type="SAM" id="Phobius"/>
    </source>
</evidence>
<keyword evidence="1" id="KW-1133">Transmembrane helix</keyword>
<proteinExistence type="predicted"/>
<accession>A0A0L9UFA1</accession>
<gene>
    <name evidence="2" type="ORF">LR48_Vigan04g144500</name>
</gene>
<protein>
    <submittedName>
        <fullName evidence="2">Uncharacterized protein</fullName>
    </submittedName>
</protein>